<evidence type="ECO:0000256" key="4">
    <source>
        <dbReference type="HAMAP-Rule" id="MF_00434"/>
    </source>
</evidence>
<evidence type="ECO:0000313" key="5">
    <source>
        <dbReference type="EMBL" id="NDY92932.1"/>
    </source>
</evidence>
<dbReference type="Pfam" id="PF01329">
    <property type="entry name" value="Pterin_4a"/>
    <property type="match status" value="1"/>
</dbReference>
<dbReference type="InterPro" id="IPR001533">
    <property type="entry name" value="Pterin_deHydtase"/>
</dbReference>
<dbReference type="InterPro" id="IPR036428">
    <property type="entry name" value="PCD_sf"/>
</dbReference>
<dbReference type="HAMAP" id="MF_00434">
    <property type="entry name" value="Pterin_4_alpha"/>
    <property type="match status" value="1"/>
</dbReference>
<dbReference type="RefSeq" id="WP_163458982.1">
    <property type="nucleotide sequence ID" value="NZ_JAAGOH010000024.1"/>
</dbReference>
<dbReference type="PANTHER" id="PTHR12599">
    <property type="entry name" value="PTERIN-4-ALPHA-CARBINOLAMINE DEHYDRATASE"/>
    <property type="match status" value="1"/>
</dbReference>
<comment type="similarity">
    <text evidence="2 4">Belongs to the pterin-4-alpha-carbinolamine dehydratase family.</text>
</comment>
<dbReference type="GO" id="GO:0006729">
    <property type="term" value="P:tetrahydrobiopterin biosynthetic process"/>
    <property type="evidence" value="ECO:0007669"/>
    <property type="project" value="InterPro"/>
</dbReference>
<gene>
    <name evidence="5" type="ORF">G3A44_17195</name>
</gene>
<dbReference type="PANTHER" id="PTHR12599:SF0">
    <property type="entry name" value="PTERIN-4-ALPHA-CARBINOLAMINE DEHYDRATASE"/>
    <property type="match status" value="1"/>
</dbReference>
<sequence length="100" mass="10689">MSHATPLTPSEIQTALATLPGWALAEDGRALCREFRFADFAAAWGFMSACAVAAEALNHHPDWSNVWNRVSVRLNTHDAGGQVTARDVALAQRMQGLAGG</sequence>
<comment type="caution">
    <text evidence="5">The sequence shown here is derived from an EMBL/GenBank/DDBJ whole genome shotgun (WGS) entry which is preliminary data.</text>
</comment>
<organism evidence="5 6">
    <name type="scientific">Ideonella livida</name>
    <dbReference type="NCBI Taxonomy" id="2707176"/>
    <lineage>
        <taxon>Bacteria</taxon>
        <taxon>Pseudomonadati</taxon>
        <taxon>Pseudomonadota</taxon>
        <taxon>Betaproteobacteria</taxon>
        <taxon>Burkholderiales</taxon>
        <taxon>Sphaerotilaceae</taxon>
        <taxon>Ideonella</taxon>
    </lineage>
</organism>
<evidence type="ECO:0000256" key="3">
    <source>
        <dbReference type="ARBA" id="ARBA00023239"/>
    </source>
</evidence>
<comment type="catalytic activity">
    <reaction evidence="1 4">
        <text>(4aS,6R)-4a-hydroxy-L-erythro-5,6,7,8-tetrahydrobiopterin = (6R)-L-erythro-6,7-dihydrobiopterin + H2O</text>
        <dbReference type="Rhea" id="RHEA:11920"/>
        <dbReference type="ChEBI" id="CHEBI:15377"/>
        <dbReference type="ChEBI" id="CHEBI:15642"/>
        <dbReference type="ChEBI" id="CHEBI:43120"/>
        <dbReference type="EC" id="4.2.1.96"/>
    </reaction>
</comment>
<evidence type="ECO:0000256" key="1">
    <source>
        <dbReference type="ARBA" id="ARBA00001554"/>
    </source>
</evidence>
<dbReference type="SUPFAM" id="SSF55248">
    <property type="entry name" value="PCD-like"/>
    <property type="match status" value="1"/>
</dbReference>
<reference evidence="5 6" key="1">
    <citation type="submission" date="2020-02" db="EMBL/GenBank/DDBJ databases">
        <title>Ideonella bacterium strain TBM-1.</title>
        <authorList>
            <person name="Chen W.-M."/>
        </authorList>
    </citation>
    <scope>NUCLEOTIDE SEQUENCE [LARGE SCALE GENOMIC DNA]</scope>
    <source>
        <strain evidence="5 6">TBM-1</strain>
    </source>
</reference>
<dbReference type="GO" id="GO:0008124">
    <property type="term" value="F:4-alpha-hydroxytetrahydrobiopterin dehydratase activity"/>
    <property type="evidence" value="ECO:0007669"/>
    <property type="project" value="UniProtKB-UniRule"/>
</dbReference>
<name>A0A7C9PJZ8_9BURK</name>
<accession>A0A7C9PJZ8</accession>
<evidence type="ECO:0000256" key="2">
    <source>
        <dbReference type="ARBA" id="ARBA00006472"/>
    </source>
</evidence>
<protein>
    <recommendedName>
        <fullName evidence="4">Putative pterin-4-alpha-carbinolamine dehydratase</fullName>
        <shortName evidence="4">PHS</shortName>
        <ecNumber evidence="4">4.2.1.96</ecNumber>
    </recommendedName>
    <alternativeName>
        <fullName evidence="4">4-alpha-hydroxy-tetrahydropterin dehydratase</fullName>
    </alternativeName>
    <alternativeName>
        <fullName evidence="4">Pterin carbinolamine dehydratase</fullName>
        <shortName evidence="4">PCD</shortName>
    </alternativeName>
</protein>
<keyword evidence="3 4" id="KW-0456">Lyase</keyword>
<dbReference type="EC" id="4.2.1.96" evidence="4"/>
<evidence type="ECO:0000313" key="6">
    <source>
        <dbReference type="Proteomes" id="UP000484255"/>
    </source>
</evidence>
<proteinExistence type="inferred from homology"/>
<dbReference type="Proteomes" id="UP000484255">
    <property type="component" value="Unassembled WGS sequence"/>
</dbReference>
<keyword evidence="6" id="KW-1185">Reference proteome</keyword>
<dbReference type="Gene3D" id="3.30.1360.20">
    <property type="entry name" value="Transcriptional coactivator/pterin dehydratase"/>
    <property type="match status" value="1"/>
</dbReference>
<dbReference type="AlphaFoldDB" id="A0A7C9PJZ8"/>
<dbReference type="CDD" id="cd00914">
    <property type="entry name" value="PCD_DCoH_subfamily_b"/>
    <property type="match status" value="1"/>
</dbReference>
<dbReference type="NCBIfam" id="NF002018">
    <property type="entry name" value="PRK00823.1-3"/>
    <property type="match status" value="1"/>
</dbReference>
<dbReference type="NCBIfam" id="NF002017">
    <property type="entry name" value="PRK00823.1-2"/>
    <property type="match status" value="1"/>
</dbReference>
<dbReference type="EMBL" id="JAAGOH010000024">
    <property type="protein sequence ID" value="NDY92932.1"/>
    <property type="molecule type" value="Genomic_DNA"/>
</dbReference>